<dbReference type="OrthoDB" id="5874107at2759"/>
<gene>
    <name evidence="4" type="ORF">ANCDUO_26313</name>
</gene>
<dbReference type="GO" id="GO:0046872">
    <property type="term" value="F:metal ion binding"/>
    <property type="evidence" value="ECO:0007669"/>
    <property type="project" value="UniProtKB-KW"/>
</dbReference>
<comment type="cofactor">
    <cofactor evidence="1">
        <name>a divalent metal cation</name>
        <dbReference type="ChEBI" id="CHEBI:60240"/>
    </cofactor>
</comment>
<evidence type="ECO:0000256" key="2">
    <source>
        <dbReference type="ARBA" id="ARBA00022723"/>
    </source>
</evidence>
<accession>A0A0C2FF87</accession>
<sequence>MKFHSIILLACCDCDYNIIAFDVGAPGRAGDAGVFRTSDVKRWMEENESSFPETRELGEVGPVQFHFLVDSGFGQDFRLVRPYPNQGDGDMSRMRFNRKHSGARRLIESTFGILCRRFAVLQKPIELNPVLHNLVARRKDALRDVERYPPYEGALASLQNEEGSDGAGSAVTARDKIKQHYDQLYGI</sequence>
<evidence type="ECO:0000256" key="1">
    <source>
        <dbReference type="ARBA" id="ARBA00001968"/>
    </source>
</evidence>
<keyword evidence="5" id="KW-1185">Reference proteome</keyword>
<evidence type="ECO:0000313" key="4">
    <source>
        <dbReference type="EMBL" id="KIH43676.1"/>
    </source>
</evidence>
<dbReference type="Pfam" id="PF13359">
    <property type="entry name" value="DDE_Tnp_4"/>
    <property type="match status" value="1"/>
</dbReference>
<evidence type="ECO:0000313" key="5">
    <source>
        <dbReference type="Proteomes" id="UP000054047"/>
    </source>
</evidence>
<proteinExistence type="predicted"/>
<protein>
    <recommendedName>
        <fullName evidence="3">DDE Tnp4 domain-containing protein</fullName>
    </recommendedName>
</protein>
<reference evidence="4 5" key="1">
    <citation type="submission" date="2013-12" db="EMBL/GenBank/DDBJ databases">
        <title>Draft genome of the parsitic nematode Ancylostoma duodenale.</title>
        <authorList>
            <person name="Mitreva M."/>
        </authorList>
    </citation>
    <scope>NUCLEOTIDE SEQUENCE [LARGE SCALE GENOMIC DNA]</scope>
    <source>
        <strain evidence="4 5">Zhejiang</strain>
    </source>
</reference>
<dbReference type="AlphaFoldDB" id="A0A0C2FF87"/>
<dbReference type="EMBL" id="KN783762">
    <property type="protein sequence ID" value="KIH43676.1"/>
    <property type="molecule type" value="Genomic_DNA"/>
</dbReference>
<name>A0A0C2FF87_9BILA</name>
<keyword evidence="2" id="KW-0479">Metal-binding</keyword>
<organism evidence="4 5">
    <name type="scientific">Ancylostoma duodenale</name>
    <dbReference type="NCBI Taxonomy" id="51022"/>
    <lineage>
        <taxon>Eukaryota</taxon>
        <taxon>Metazoa</taxon>
        <taxon>Ecdysozoa</taxon>
        <taxon>Nematoda</taxon>
        <taxon>Chromadorea</taxon>
        <taxon>Rhabditida</taxon>
        <taxon>Rhabditina</taxon>
        <taxon>Rhabditomorpha</taxon>
        <taxon>Strongyloidea</taxon>
        <taxon>Ancylostomatidae</taxon>
        <taxon>Ancylostomatinae</taxon>
        <taxon>Ancylostoma</taxon>
    </lineage>
</organism>
<evidence type="ECO:0000259" key="3">
    <source>
        <dbReference type="Pfam" id="PF13359"/>
    </source>
</evidence>
<dbReference type="Proteomes" id="UP000054047">
    <property type="component" value="Unassembled WGS sequence"/>
</dbReference>
<dbReference type="InterPro" id="IPR027806">
    <property type="entry name" value="HARBI1_dom"/>
</dbReference>
<feature type="domain" description="DDE Tnp4" evidence="3">
    <location>
        <begin position="3"/>
        <end position="128"/>
    </location>
</feature>